<dbReference type="Proteomes" id="UP001454036">
    <property type="component" value="Unassembled WGS sequence"/>
</dbReference>
<keyword evidence="4" id="KW-0255">Endonuclease</keyword>
<gene>
    <name evidence="8" type="ORF">LIER_39945</name>
</gene>
<accession>A0AAV3QQA3</accession>
<keyword evidence="6" id="KW-0695">RNA-directed DNA polymerase</keyword>
<keyword evidence="2" id="KW-0548">Nucleotidyltransferase</keyword>
<proteinExistence type="predicted"/>
<keyword evidence="3" id="KW-0540">Nuclease</keyword>
<comment type="caution">
    <text evidence="8">The sequence shown here is derived from an EMBL/GenBank/DDBJ whole genome shotgun (WGS) entry which is preliminary data.</text>
</comment>
<dbReference type="Pfam" id="PF17917">
    <property type="entry name" value="RT_RNaseH"/>
    <property type="match status" value="1"/>
</dbReference>
<evidence type="ECO:0000259" key="7">
    <source>
        <dbReference type="Pfam" id="PF17917"/>
    </source>
</evidence>
<keyword evidence="9" id="KW-1185">Reference proteome</keyword>
<reference evidence="8 9" key="1">
    <citation type="submission" date="2024-01" db="EMBL/GenBank/DDBJ databases">
        <title>The complete chloroplast genome sequence of Lithospermum erythrorhizon: insights into the phylogenetic relationship among Boraginaceae species and the maternal lineages of purple gromwells.</title>
        <authorList>
            <person name="Okada T."/>
            <person name="Watanabe K."/>
        </authorList>
    </citation>
    <scope>NUCLEOTIDE SEQUENCE [LARGE SCALE GENOMIC DNA]</scope>
</reference>
<dbReference type="InterPro" id="IPR036397">
    <property type="entry name" value="RNaseH_sf"/>
</dbReference>
<dbReference type="GO" id="GO:0004519">
    <property type="term" value="F:endonuclease activity"/>
    <property type="evidence" value="ECO:0007669"/>
    <property type="project" value="UniProtKB-KW"/>
</dbReference>
<dbReference type="InterPro" id="IPR012337">
    <property type="entry name" value="RNaseH-like_sf"/>
</dbReference>
<evidence type="ECO:0000313" key="8">
    <source>
        <dbReference type="EMBL" id="GAA0165253.1"/>
    </source>
</evidence>
<dbReference type="GO" id="GO:0003964">
    <property type="term" value="F:RNA-directed DNA polymerase activity"/>
    <property type="evidence" value="ECO:0007669"/>
    <property type="project" value="UniProtKB-KW"/>
</dbReference>
<evidence type="ECO:0000256" key="3">
    <source>
        <dbReference type="ARBA" id="ARBA00022722"/>
    </source>
</evidence>
<organism evidence="8 9">
    <name type="scientific">Lithospermum erythrorhizon</name>
    <name type="common">Purple gromwell</name>
    <name type="synonym">Lithospermum officinale var. erythrorhizon</name>
    <dbReference type="NCBI Taxonomy" id="34254"/>
    <lineage>
        <taxon>Eukaryota</taxon>
        <taxon>Viridiplantae</taxon>
        <taxon>Streptophyta</taxon>
        <taxon>Embryophyta</taxon>
        <taxon>Tracheophyta</taxon>
        <taxon>Spermatophyta</taxon>
        <taxon>Magnoliopsida</taxon>
        <taxon>eudicotyledons</taxon>
        <taxon>Gunneridae</taxon>
        <taxon>Pentapetalae</taxon>
        <taxon>asterids</taxon>
        <taxon>lamiids</taxon>
        <taxon>Boraginales</taxon>
        <taxon>Boraginaceae</taxon>
        <taxon>Boraginoideae</taxon>
        <taxon>Lithospermeae</taxon>
        <taxon>Lithospermum</taxon>
    </lineage>
</organism>
<evidence type="ECO:0000313" key="9">
    <source>
        <dbReference type="Proteomes" id="UP001454036"/>
    </source>
</evidence>
<dbReference type="SUPFAM" id="SSF56672">
    <property type="entry name" value="DNA/RNA polymerases"/>
    <property type="match status" value="1"/>
</dbReference>
<dbReference type="InterPro" id="IPR043502">
    <property type="entry name" value="DNA/RNA_pol_sf"/>
</dbReference>
<evidence type="ECO:0000256" key="2">
    <source>
        <dbReference type="ARBA" id="ARBA00022695"/>
    </source>
</evidence>
<evidence type="ECO:0000256" key="4">
    <source>
        <dbReference type="ARBA" id="ARBA00022759"/>
    </source>
</evidence>
<evidence type="ECO:0000256" key="6">
    <source>
        <dbReference type="ARBA" id="ARBA00022918"/>
    </source>
</evidence>
<dbReference type="GO" id="GO:0003676">
    <property type="term" value="F:nucleic acid binding"/>
    <property type="evidence" value="ECO:0007669"/>
    <property type="project" value="InterPro"/>
</dbReference>
<dbReference type="InterPro" id="IPR041373">
    <property type="entry name" value="RT_RNaseH"/>
</dbReference>
<protein>
    <recommendedName>
        <fullName evidence="7">Reverse transcriptase RNase H-like domain-containing protein</fullName>
    </recommendedName>
</protein>
<keyword evidence="5" id="KW-0378">Hydrolase</keyword>
<sequence>MEPPRSYKDVQKLTGRLAALISKGPVSSVLLREERGVQKPIYYVSHILHGREENYPLIDKFVLTLVTSARKLKAYFQAHPIKVTTDQPIKGVVSSPTHSGRLTTWAVELSEFEINYAPRVGIKAPVLADFIVENNTHMVDEVPSQERTFEEAPKWTLYVDRASNDKGAGAGILIQGVDGEQFEYALCFSFKATNNEAEYEVMVSGLLMAKALDINCLKVRGDSKLVIEQVDIRKSPAYEEIAIMRVMEEEEDWRSPIALFIFTS</sequence>
<dbReference type="GO" id="GO:0016787">
    <property type="term" value="F:hydrolase activity"/>
    <property type="evidence" value="ECO:0007669"/>
    <property type="project" value="UniProtKB-KW"/>
</dbReference>
<dbReference type="AlphaFoldDB" id="A0AAV3QQA3"/>
<dbReference type="PANTHER" id="PTHR48475:SF2">
    <property type="entry name" value="RIBONUCLEASE H"/>
    <property type="match status" value="1"/>
</dbReference>
<evidence type="ECO:0000256" key="1">
    <source>
        <dbReference type="ARBA" id="ARBA00022679"/>
    </source>
</evidence>
<dbReference type="PANTHER" id="PTHR48475">
    <property type="entry name" value="RIBONUCLEASE H"/>
    <property type="match status" value="1"/>
</dbReference>
<evidence type="ECO:0000256" key="5">
    <source>
        <dbReference type="ARBA" id="ARBA00022801"/>
    </source>
</evidence>
<dbReference type="EMBL" id="BAABME010022206">
    <property type="protein sequence ID" value="GAA0165253.1"/>
    <property type="molecule type" value="Genomic_DNA"/>
</dbReference>
<name>A0AAV3QQA3_LITER</name>
<keyword evidence="1" id="KW-0808">Transferase</keyword>
<dbReference type="SUPFAM" id="SSF53098">
    <property type="entry name" value="Ribonuclease H-like"/>
    <property type="match status" value="1"/>
</dbReference>
<feature type="domain" description="Reverse transcriptase RNase H-like" evidence="7">
    <location>
        <begin position="26"/>
        <end position="112"/>
    </location>
</feature>
<dbReference type="Gene3D" id="3.30.420.10">
    <property type="entry name" value="Ribonuclease H-like superfamily/Ribonuclease H"/>
    <property type="match status" value="1"/>
</dbReference>